<comment type="subcellular location">
    <subcellularLocation>
        <location evidence="1">Nucleus</location>
    </subcellularLocation>
</comment>
<dbReference type="SUPFAM" id="SSF54695">
    <property type="entry name" value="POZ domain"/>
    <property type="match status" value="1"/>
</dbReference>
<dbReference type="PANTHER" id="PTHR20648">
    <property type="entry name" value="ELONGIN-C"/>
    <property type="match status" value="1"/>
</dbReference>
<dbReference type="InterPro" id="IPR001232">
    <property type="entry name" value="SKP1-like"/>
</dbReference>
<protein>
    <recommendedName>
        <fullName evidence="3">Elongin-C</fullName>
    </recommendedName>
</protein>
<evidence type="ECO:0000313" key="7">
    <source>
        <dbReference type="EMBL" id="KKF92267.1"/>
    </source>
</evidence>
<dbReference type="InterPro" id="IPR016073">
    <property type="entry name" value="Skp1_comp_POZ"/>
</dbReference>
<dbReference type="CDD" id="cd18321">
    <property type="entry name" value="BTB_POZ_EloC"/>
    <property type="match status" value="1"/>
</dbReference>
<dbReference type="InterPro" id="IPR011333">
    <property type="entry name" value="SKP1/BTB/POZ_sf"/>
</dbReference>
<gene>
    <name evidence="7" type="primary">elc1</name>
    <name evidence="7" type="ORF">CFO_g5381</name>
</gene>
<dbReference type="Gene3D" id="3.30.710.10">
    <property type="entry name" value="Potassium Channel Kv1.1, Chain A"/>
    <property type="match status" value="1"/>
</dbReference>
<evidence type="ECO:0000313" key="8">
    <source>
        <dbReference type="Proteomes" id="UP000034841"/>
    </source>
</evidence>
<dbReference type="OrthoDB" id="249087at2759"/>
<dbReference type="EMBL" id="LBBL01000480">
    <property type="protein sequence ID" value="KKF92267.1"/>
    <property type="molecule type" value="Genomic_DNA"/>
</dbReference>
<evidence type="ECO:0000256" key="3">
    <source>
        <dbReference type="ARBA" id="ARBA00021347"/>
    </source>
</evidence>
<dbReference type="FunFam" id="3.30.710.10:FF:000035">
    <property type="entry name" value="Elongin C transcription elongation factor"/>
    <property type="match status" value="1"/>
</dbReference>
<evidence type="ECO:0000259" key="6">
    <source>
        <dbReference type="Pfam" id="PF03931"/>
    </source>
</evidence>
<evidence type="ECO:0000256" key="1">
    <source>
        <dbReference type="ARBA" id="ARBA00004123"/>
    </source>
</evidence>
<dbReference type="Pfam" id="PF03931">
    <property type="entry name" value="Skp1_POZ"/>
    <property type="match status" value="1"/>
</dbReference>
<keyword evidence="4" id="KW-0539">Nucleus</keyword>
<dbReference type="SMART" id="SM00512">
    <property type="entry name" value="Skp1"/>
    <property type="match status" value="1"/>
</dbReference>
<dbReference type="Proteomes" id="UP000034841">
    <property type="component" value="Unassembled WGS sequence"/>
</dbReference>
<dbReference type="GO" id="GO:0006511">
    <property type="term" value="P:ubiquitin-dependent protein catabolic process"/>
    <property type="evidence" value="ECO:0007669"/>
    <property type="project" value="InterPro"/>
</dbReference>
<name>A0A0F8CNG5_CERFI</name>
<dbReference type="InterPro" id="IPR039948">
    <property type="entry name" value="ELC1"/>
</dbReference>
<proteinExistence type="inferred from homology"/>
<organism evidence="7 8">
    <name type="scientific">Ceratocystis fimbriata f. sp. platani</name>
    <dbReference type="NCBI Taxonomy" id="88771"/>
    <lineage>
        <taxon>Eukaryota</taxon>
        <taxon>Fungi</taxon>
        <taxon>Dikarya</taxon>
        <taxon>Ascomycota</taxon>
        <taxon>Pezizomycotina</taxon>
        <taxon>Sordariomycetes</taxon>
        <taxon>Hypocreomycetidae</taxon>
        <taxon>Microascales</taxon>
        <taxon>Ceratocystidaceae</taxon>
        <taxon>Ceratocystis</taxon>
    </lineage>
</organism>
<comment type="similarity">
    <text evidence="2">Belongs to the SKP1 family.</text>
</comment>
<keyword evidence="8" id="KW-1185">Reference proteome</keyword>
<reference evidence="7 8" key="1">
    <citation type="submission" date="2015-04" db="EMBL/GenBank/DDBJ databases">
        <title>Genome sequence of Ceratocystis platani, a major pathogen of plane trees.</title>
        <authorList>
            <person name="Belbahri L."/>
        </authorList>
    </citation>
    <scope>NUCLEOTIDE SEQUENCE [LARGE SCALE GENOMIC DNA]</scope>
    <source>
        <strain evidence="7 8">CFO</strain>
    </source>
</reference>
<evidence type="ECO:0000256" key="4">
    <source>
        <dbReference type="ARBA" id="ARBA00023242"/>
    </source>
</evidence>
<sequence length="152" mass="17329">MTTSNISPQDYVTLVSGDGYEFVVARKLARLSPVINGMLECSNFQEGITGVCEFPEISGIILDLIVDYFHYWFRWKDYDGDVPNMDIPVELCLELLVASDYLGLDLGAPYHNDHYVVTIFPVHDHYHGLCFHPSPLFLPSYPCLHPCPRLYL</sequence>
<feature type="domain" description="SKP1 component POZ" evidence="6">
    <location>
        <begin position="11"/>
        <end position="71"/>
    </location>
</feature>
<evidence type="ECO:0000256" key="2">
    <source>
        <dbReference type="ARBA" id="ARBA00009993"/>
    </source>
</evidence>
<evidence type="ECO:0000256" key="5">
    <source>
        <dbReference type="ARBA" id="ARBA00045385"/>
    </source>
</evidence>
<dbReference type="GO" id="GO:0005634">
    <property type="term" value="C:nucleus"/>
    <property type="evidence" value="ECO:0007669"/>
    <property type="project" value="UniProtKB-SubCell"/>
</dbReference>
<accession>A0A0F8CNG5</accession>
<comment type="caution">
    <text evidence="7">The sequence shown here is derived from an EMBL/GenBank/DDBJ whole genome shotgun (WGS) entry which is preliminary data.</text>
</comment>
<dbReference type="AlphaFoldDB" id="A0A0F8CNG5"/>
<comment type="function">
    <text evidence="5">Essential component of the SCF (SKP1-CUL1-F-box protein) E3 ubiquitin ligase complexes, which mediate the ubiquitination and subsequent proteasomal degradation of target proteins. Controls sulfur metabolite repression, probably by mediating the inactivation or degradation of the metR transcription factor.</text>
</comment>